<gene>
    <name evidence="1" type="ORF">J0S82_013642</name>
</gene>
<feature type="non-terminal residue" evidence="1">
    <location>
        <position position="95"/>
    </location>
</feature>
<dbReference type="Proteomes" id="UP000700334">
    <property type="component" value="Unassembled WGS sequence"/>
</dbReference>
<reference evidence="1" key="1">
    <citation type="journal article" date="2021" name="Evol. Appl.">
        <title>The genome of the Pyrenean desman and the effects of bottlenecks and inbreeding on the genomic landscape of an endangered species.</title>
        <authorList>
            <person name="Escoda L."/>
            <person name="Castresana J."/>
        </authorList>
    </citation>
    <scope>NUCLEOTIDE SEQUENCE</scope>
    <source>
        <strain evidence="1">IBE-C5619</strain>
    </source>
</reference>
<proteinExistence type="predicted"/>
<sequence length="95" mass="10518">VGCSWPPAELDLEQYQACLEAPGHSSRQAMFQRSGPLWGPKVGSLEELTDEEMASLGKEDLVHHTACQGQLFRTPACQVVHKDLGTLMAKQHKFQ</sequence>
<protein>
    <submittedName>
        <fullName evidence="1">Uncharacterized protein</fullName>
    </submittedName>
</protein>
<name>A0A8J5ZI16_GALPY</name>
<feature type="non-terminal residue" evidence="1">
    <location>
        <position position="1"/>
    </location>
</feature>
<organism evidence="1 2">
    <name type="scientific">Galemys pyrenaicus</name>
    <name type="common">Iberian desman</name>
    <name type="synonym">Pyrenean desman</name>
    <dbReference type="NCBI Taxonomy" id="202257"/>
    <lineage>
        <taxon>Eukaryota</taxon>
        <taxon>Metazoa</taxon>
        <taxon>Chordata</taxon>
        <taxon>Craniata</taxon>
        <taxon>Vertebrata</taxon>
        <taxon>Euteleostomi</taxon>
        <taxon>Mammalia</taxon>
        <taxon>Eutheria</taxon>
        <taxon>Laurasiatheria</taxon>
        <taxon>Eulipotyphla</taxon>
        <taxon>Talpidae</taxon>
        <taxon>Galemys</taxon>
    </lineage>
</organism>
<comment type="caution">
    <text evidence="1">The sequence shown here is derived from an EMBL/GenBank/DDBJ whole genome shotgun (WGS) entry which is preliminary data.</text>
</comment>
<accession>A0A8J5ZI16</accession>
<evidence type="ECO:0000313" key="2">
    <source>
        <dbReference type="Proteomes" id="UP000700334"/>
    </source>
</evidence>
<evidence type="ECO:0000313" key="1">
    <source>
        <dbReference type="EMBL" id="KAG8506171.1"/>
    </source>
</evidence>
<keyword evidence="2" id="KW-1185">Reference proteome</keyword>
<dbReference type="AlphaFoldDB" id="A0A8J5ZI16"/>
<dbReference type="EMBL" id="JAGFMF010012179">
    <property type="protein sequence ID" value="KAG8506171.1"/>
    <property type="molecule type" value="Genomic_DNA"/>
</dbReference>